<dbReference type="Proteomes" id="UP001377567">
    <property type="component" value="Unassembled WGS sequence"/>
</dbReference>
<dbReference type="SUPFAM" id="SSF56815">
    <property type="entry name" value="Sec1/munc18-like (SM) proteins"/>
    <property type="match status" value="1"/>
</dbReference>
<evidence type="ECO:0000313" key="3">
    <source>
        <dbReference type="Proteomes" id="UP001377567"/>
    </source>
</evidence>
<reference evidence="2 3" key="1">
    <citation type="journal article" date="2023" name="Elife">
        <title>Identification of key yeast species and microbe-microbe interactions impacting larval growth of Drosophila in the wild.</title>
        <authorList>
            <person name="Mure A."/>
            <person name="Sugiura Y."/>
            <person name="Maeda R."/>
            <person name="Honda K."/>
            <person name="Sakurai N."/>
            <person name="Takahashi Y."/>
            <person name="Watada M."/>
            <person name="Katoh T."/>
            <person name="Gotoh A."/>
            <person name="Gotoh Y."/>
            <person name="Taniguchi I."/>
            <person name="Nakamura K."/>
            <person name="Hayashi T."/>
            <person name="Katayama T."/>
            <person name="Uemura T."/>
            <person name="Hattori Y."/>
        </authorList>
    </citation>
    <scope>NUCLEOTIDE SEQUENCE [LARGE SCALE GENOMIC DNA]</scope>
    <source>
        <strain evidence="2 3">KH-74</strain>
    </source>
</reference>
<sequence length="657" mass="73475">MNYQWNTQKFKSVTCRRLTDALIKAGGSEQVLVIQSKLLPLVNKLVTFTELSSKTGVKKILVLGDNASTNLSDLMGTISELQVVVLIDVRVDLTIPPGIDTLCKECNLSNISILHCSWESEITNSMERVPHFIASQCGPFCENVEVIPWNMVPSPLFDDNFLYADVLYNSSGESMYMPLENHLKPATRNVLLDNMLNCVQTLLKLTDTTITNSVALGNMSKTFVETLKTRVENGRTAEDELVFESLHGRQGNMDIETDLIVIEREMDPITPLLTELTYLGVLHEFFQFDSTGKLKDRDAVVDSFASDDEVWNQLKFLNFGAMGPTLNKMAKDLQAKYDSRHDAETVGQIKTFVDSLGSLQQEQKLLKVHTTLSSDIIEMVEGDKKLAFNAILELEQDILLDNLGSTVAVERILALLYEGEADCAAVLRLMCLLSQCKNGLKDSDFDTMKRELIDTFGIEVLFQLETLTRNGLFTCKSLMSSANTTTLCREYRHIAKWLDTMPGEEVDSAQQRDEMLNPREPTFAYCGVAPLSVRLVQALYDRTVLAKHYSSQQPFIMSREPSCAQLSELSQQLYGQSDLIAGSRWVPAPTDRLKRVRAATAQAQSEPPRDTVLVVCLGGIAPGELALLRFLQRQLQQRGIHKRLVVVADGLLRRTGQ</sequence>
<evidence type="ECO:0000313" key="2">
    <source>
        <dbReference type="EMBL" id="GMM57107.1"/>
    </source>
</evidence>
<accession>A0AAV5S0G8</accession>
<dbReference type="Gene3D" id="1.25.40.850">
    <property type="match status" value="1"/>
</dbReference>
<organism evidence="2 3">
    <name type="scientific">Maudiozyma humilis</name>
    <name type="common">Sour dough yeast</name>
    <name type="synonym">Kazachstania humilis</name>
    <dbReference type="NCBI Taxonomy" id="51915"/>
    <lineage>
        <taxon>Eukaryota</taxon>
        <taxon>Fungi</taxon>
        <taxon>Dikarya</taxon>
        <taxon>Ascomycota</taxon>
        <taxon>Saccharomycotina</taxon>
        <taxon>Saccharomycetes</taxon>
        <taxon>Saccharomycetales</taxon>
        <taxon>Saccharomycetaceae</taxon>
        <taxon>Maudiozyma</taxon>
    </lineage>
</organism>
<dbReference type="AlphaFoldDB" id="A0AAV5S0G8"/>
<dbReference type="GO" id="GO:0005524">
    <property type="term" value="F:ATP binding"/>
    <property type="evidence" value="ECO:0007669"/>
    <property type="project" value="UniProtKB-KW"/>
</dbReference>
<dbReference type="InterPro" id="IPR001619">
    <property type="entry name" value="Sec1-like"/>
</dbReference>
<dbReference type="Pfam" id="PF00995">
    <property type="entry name" value="Sec1"/>
    <property type="match status" value="1"/>
</dbReference>
<protein>
    <submittedName>
        <fullName evidence="2">Tethering complex ATP-binding subunit</fullName>
    </submittedName>
</protein>
<dbReference type="Gene3D" id="3.40.50.1910">
    <property type="match status" value="1"/>
</dbReference>
<dbReference type="EMBL" id="BTGD01000011">
    <property type="protein sequence ID" value="GMM57107.1"/>
    <property type="molecule type" value="Genomic_DNA"/>
</dbReference>
<name>A0AAV5S0G8_MAUHU</name>
<keyword evidence="2" id="KW-0547">Nucleotide-binding</keyword>
<dbReference type="GO" id="GO:0016192">
    <property type="term" value="P:vesicle-mediated transport"/>
    <property type="evidence" value="ECO:0007669"/>
    <property type="project" value="InterPro"/>
</dbReference>
<dbReference type="InterPro" id="IPR036045">
    <property type="entry name" value="Sec1-like_sf"/>
</dbReference>
<gene>
    <name evidence="2" type="ORF">DAKH74_037230</name>
</gene>
<keyword evidence="2" id="KW-0067">ATP-binding</keyword>
<proteinExistence type="inferred from homology"/>
<dbReference type="Gene3D" id="3.90.830.10">
    <property type="entry name" value="Syntaxin Binding Protein 1, Chain A, domain 2"/>
    <property type="match status" value="1"/>
</dbReference>
<keyword evidence="3" id="KW-1185">Reference proteome</keyword>
<evidence type="ECO:0000256" key="1">
    <source>
        <dbReference type="ARBA" id="ARBA00009884"/>
    </source>
</evidence>
<dbReference type="PANTHER" id="PTHR11679">
    <property type="entry name" value="VESICLE PROTEIN SORTING-ASSOCIATED"/>
    <property type="match status" value="1"/>
</dbReference>
<dbReference type="InterPro" id="IPR043127">
    <property type="entry name" value="Sec-1-like_dom3a"/>
</dbReference>
<dbReference type="InterPro" id="IPR043155">
    <property type="entry name" value="VPS33_dom3b"/>
</dbReference>
<comment type="similarity">
    <text evidence="1">Belongs to the STXBP/unc-18/SEC1 family.</text>
</comment>
<comment type="caution">
    <text evidence="2">The sequence shown here is derived from an EMBL/GenBank/DDBJ whole genome shotgun (WGS) entry which is preliminary data.</text>
</comment>
<dbReference type="InterPro" id="IPR027482">
    <property type="entry name" value="Sec1-like_dom2"/>
</dbReference>